<keyword evidence="3" id="KW-1185">Reference proteome</keyword>
<evidence type="ECO:0000313" key="2">
    <source>
        <dbReference type="EnsemblMetazoa" id="GPPI005088-PA"/>
    </source>
</evidence>
<dbReference type="EMBL" id="JXJN01001985">
    <property type="status" value="NOT_ANNOTATED_CDS"/>
    <property type="molecule type" value="Genomic_DNA"/>
</dbReference>
<evidence type="ECO:0000256" key="1">
    <source>
        <dbReference type="SAM" id="MobiDB-lite"/>
    </source>
</evidence>
<dbReference type="Proteomes" id="UP000092460">
    <property type="component" value="Unassembled WGS sequence"/>
</dbReference>
<dbReference type="EnsemblMetazoa" id="GPPI005088-RA">
    <property type="protein sequence ID" value="GPPI005088-PA"/>
    <property type="gene ID" value="GPPI005088"/>
</dbReference>
<accession>A0A1B0AQP2</accession>
<protein>
    <submittedName>
        <fullName evidence="2">Uncharacterized protein</fullName>
    </submittedName>
</protein>
<sequence>MCSKTNEASNQPANQPTNQPTNQPDIHALRERCISIRIINMLQRLYRQLTKTRSLENSGINGISNY</sequence>
<feature type="region of interest" description="Disordered" evidence="1">
    <location>
        <begin position="1"/>
        <end position="26"/>
    </location>
</feature>
<name>A0A1B0AQP2_9MUSC</name>
<reference evidence="3" key="1">
    <citation type="submission" date="2015-01" db="EMBL/GenBank/DDBJ databases">
        <authorList>
            <person name="Aksoy S."/>
            <person name="Warren W."/>
            <person name="Wilson R.K."/>
        </authorList>
    </citation>
    <scope>NUCLEOTIDE SEQUENCE [LARGE SCALE GENOMIC DNA]</scope>
    <source>
        <strain evidence="3">IAEA</strain>
    </source>
</reference>
<proteinExistence type="predicted"/>
<organism evidence="2 3">
    <name type="scientific">Glossina palpalis gambiensis</name>
    <dbReference type="NCBI Taxonomy" id="67801"/>
    <lineage>
        <taxon>Eukaryota</taxon>
        <taxon>Metazoa</taxon>
        <taxon>Ecdysozoa</taxon>
        <taxon>Arthropoda</taxon>
        <taxon>Hexapoda</taxon>
        <taxon>Insecta</taxon>
        <taxon>Pterygota</taxon>
        <taxon>Neoptera</taxon>
        <taxon>Endopterygota</taxon>
        <taxon>Diptera</taxon>
        <taxon>Brachycera</taxon>
        <taxon>Muscomorpha</taxon>
        <taxon>Hippoboscoidea</taxon>
        <taxon>Glossinidae</taxon>
        <taxon>Glossina</taxon>
    </lineage>
</organism>
<dbReference type="VEuPathDB" id="VectorBase:GPPI005088"/>
<evidence type="ECO:0000313" key="3">
    <source>
        <dbReference type="Proteomes" id="UP000092460"/>
    </source>
</evidence>
<dbReference type="AlphaFoldDB" id="A0A1B0AQP2"/>
<feature type="compositionally biased region" description="Polar residues" evidence="1">
    <location>
        <begin position="1"/>
        <end position="24"/>
    </location>
</feature>
<reference evidence="2" key="2">
    <citation type="submission" date="2020-05" db="UniProtKB">
        <authorList>
            <consortium name="EnsemblMetazoa"/>
        </authorList>
    </citation>
    <scope>IDENTIFICATION</scope>
    <source>
        <strain evidence="2">IAEA</strain>
    </source>
</reference>